<accession>A0A9P1BFC4</accession>
<dbReference type="Proteomes" id="UP001152797">
    <property type="component" value="Unassembled WGS sequence"/>
</dbReference>
<dbReference type="InterPro" id="IPR042095">
    <property type="entry name" value="SUMF_sf"/>
</dbReference>
<feature type="domain" description="Ice-binding protein C-terminal" evidence="3">
    <location>
        <begin position="514"/>
        <end position="537"/>
    </location>
</feature>
<comment type="caution">
    <text evidence="4">The sequence shown here is derived from an EMBL/GenBank/DDBJ whole genome shotgun (WGS) entry which is preliminary data.</text>
</comment>
<evidence type="ECO:0000259" key="3">
    <source>
        <dbReference type="Pfam" id="PF07589"/>
    </source>
</evidence>
<dbReference type="Pfam" id="PF07589">
    <property type="entry name" value="PEP-CTERM"/>
    <property type="match status" value="1"/>
</dbReference>
<feature type="transmembrane region" description="Helical" evidence="1">
    <location>
        <begin position="70"/>
        <end position="89"/>
    </location>
</feature>
<dbReference type="EMBL" id="CAMXCT010000001">
    <property type="protein sequence ID" value="CAI3971670.1"/>
    <property type="molecule type" value="Genomic_DNA"/>
</dbReference>
<reference evidence="5" key="2">
    <citation type="submission" date="2024-04" db="EMBL/GenBank/DDBJ databases">
        <authorList>
            <person name="Chen Y."/>
            <person name="Shah S."/>
            <person name="Dougan E. K."/>
            <person name="Thang M."/>
            <person name="Chan C."/>
        </authorList>
    </citation>
    <scope>NUCLEOTIDE SEQUENCE [LARGE SCALE GENOMIC DNA]</scope>
</reference>
<dbReference type="EMBL" id="CAMXCT020000001">
    <property type="protein sequence ID" value="CAL1125045.1"/>
    <property type="molecule type" value="Genomic_DNA"/>
</dbReference>
<dbReference type="Pfam" id="PF03781">
    <property type="entry name" value="FGE-sulfatase"/>
    <property type="match status" value="1"/>
</dbReference>
<dbReference type="InterPro" id="IPR013424">
    <property type="entry name" value="Ice-binding_C"/>
</dbReference>
<name>A0A9P1BFC4_9DINO</name>
<sequence length="541" mass="59845">MSRSRTVLIAAIPLVVGFLGGLASGAGNPRPLEEHERFQALQQAMQDKNTQFLKLARERANLIGQGKVQFGIRGLLVLMLAIACFLGGWTTNDRMERTELAKFKEVYFRMKEEMIRIRQRWMDSSTRAHELELENTNLKQQNSVLQKMVETQPAQLDETNAVIGPKDPGELNLESIQLEVTAEPRGPTVSEPRYDLIDVVDEQSENENLRDQIRCLVLMLAISQASAVCADMFGSGDNSFEIEFTTIGSPGNTQDSTATLPTVIRDNPPGSVSYTYRLGTYEISEDMINKANAEGGLGITHTNRDTKDLAATDINWYEAAKFVNWLNTSSGYTAAYKFDGNGVFLNWDPSDAGYNPNNLYRNSLAKYVIPSLDEWYKAAYYDPVAEVYYRYPTGSDSEPDGIDSISTPGQDPVFDAVFRDGASIGQPNKIKNVGIASPFGTFGQGGNVSEWTETDSDLTNDATSYAPSGQPETLPRRFDMGGSWSFSSSRLQSGSFFDRPAQANYNQRGFRVAAVPEPSSFALAGMALAGAFLMRRRLQRL</sequence>
<evidence type="ECO:0000313" key="6">
    <source>
        <dbReference type="EMBL" id="CAL4758982.1"/>
    </source>
</evidence>
<dbReference type="EMBL" id="CAMXCT030000001">
    <property type="protein sequence ID" value="CAL4758982.1"/>
    <property type="molecule type" value="Genomic_DNA"/>
</dbReference>
<dbReference type="AlphaFoldDB" id="A0A9P1BFC4"/>
<evidence type="ECO:0000313" key="7">
    <source>
        <dbReference type="Proteomes" id="UP001152797"/>
    </source>
</evidence>
<dbReference type="Gene3D" id="3.90.1580.10">
    <property type="entry name" value="paralog of FGE (formylglycine-generating enzyme)"/>
    <property type="match status" value="1"/>
</dbReference>
<keyword evidence="1" id="KW-0472">Membrane</keyword>
<dbReference type="InterPro" id="IPR005532">
    <property type="entry name" value="SUMF_dom"/>
</dbReference>
<dbReference type="InterPro" id="IPR016187">
    <property type="entry name" value="CTDL_fold"/>
</dbReference>
<proteinExistence type="predicted"/>
<keyword evidence="7" id="KW-1185">Reference proteome</keyword>
<evidence type="ECO:0000313" key="5">
    <source>
        <dbReference type="EMBL" id="CAL1125045.1"/>
    </source>
</evidence>
<protein>
    <submittedName>
        <fullName evidence="6">Formylglycine-generating sulfatase enzyme</fullName>
    </submittedName>
</protein>
<reference evidence="4" key="1">
    <citation type="submission" date="2022-10" db="EMBL/GenBank/DDBJ databases">
        <authorList>
            <person name="Chen Y."/>
            <person name="Dougan E. K."/>
            <person name="Chan C."/>
            <person name="Rhodes N."/>
            <person name="Thang M."/>
        </authorList>
    </citation>
    <scope>NUCLEOTIDE SEQUENCE</scope>
</reference>
<gene>
    <name evidence="4" type="ORF">C1SCF055_LOCUS260</name>
</gene>
<evidence type="ECO:0000313" key="4">
    <source>
        <dbReference type="EMBL" id="CAI3971670.1"/>
    </source>
</evidence>
<feature type="domain" description="Sulfatase-modifying factor enzyme-like" evidence="2">
    <location>
        <begin position="299"/>
        <end position="513"/>
    </location>
</feature>
<keyword evidence="1" id="KW-0812">Transmembrane</keyword>
<keyword evidence="1" id="KW-1133">Transmembrane helix</keyword>
<organism evidence="4">
    <name type="scientific">Cladocopium goreaui</name>
    <dbReference type="NCBI Taxonomy" id="2562237"/>
    <lineage>
        <taxon>Eukaryota</taxon>
        <taxon>Sar</taxon>
        <taxon>Alveolata</taxon>
        <taxon>Dinophyceae</taxon>
        <taxon>Suessiales</taxon>
        <taxon>Symbiodiniaceae</taxon>
        <taxon>Cladocopium</taxon>
    </lineage>
</organism>
<evidence type="ECO:0000259" key="2">
    <source>
        <dbReference type="Pfam" id="PF03781"/>
    </source>
</evidence>
<dbReference type="SUPFAM" id="SSF56436">
    <property type="entry name" value="C-type lectin-like"/>
    <property type="match status" value="1"/>
</dbReference>
<evidence type="ECO:0000256" key="1">
    <source>
        <dbReference type="SAM" id="Phobius"/>
    </source>
</evidence>